<dbReference type="PANTHER" id="PTHR12651">
    <property type="entry name" value="26S PROTEASOME NON-ATPASE REGULATORY SUBUNIT 9"/>
    <property type="match status" value="1"/>
</dbReference>
<reference evidence="7 8" key="1">
    <citation type="journal article" date="2011" name="J. Gen. Appl. Microbiol.">
        <title>Draft genome sequencing of the enigmatic yeast Saitoella complicata.</title>
        <authorList>
            <person name="Nishida H."/>
            <person name="Hamamoto M."/>
            <person name="Sugiyama J."/>
        </authorList>
    </citation>
    <scope>NUCLEOTIDE SEQUENCE [LARGE SCALE GENOMIC DNA]</scope>
    <source>
        <strain evidence="7 8">NRRL Y-17804</strain>
    </source>
</reference>
<gene>
    <name evidence="7" type="ORF">G7K_3104-t1</name>
</gene>
<dbReference type="Pfam" id="PF18265">
    <property type="entry name" value="Nas2_N"/>
    <property type="match status" value="1"/>
</dbReference>
<feature type="domain" description="PDZ" evidence="5">
    <location>
        <begin position="135"/>
        <end position="190"/>
    </location>
</feature>
<dbReference type="GO" id="GO:0070682">
    <property type="term" value="P:proteasome regulatory particle assembly"/>
    <property type="evidence" value="ECO:0007669"/>
    <property type="project" value="InterPro"/>
</dbReference>
<protein>
    <recommendedName>
        <fullName evidence="3">Probable 26S proteasome regulatory subunit p27</fullName>
    </recommendedName>
</protein>
<sequence length="429" mass="47134">MGIPMDNIHAPSSASSSSPSAASNDLKELMRQKDDVEAEMDALGQVLESHKVDMNTALVDSQGFPRADIDVAQVRVARARIIRLRNDRKELLSRIEAGLHAHHAQLRQQSAASSSTSSTRGPAREVVVDTAFALVNSVAPNSPAESAGLQRGDRIKRFGTVHAGNHAKLTKLAEVVQANEGRSIPLRVSRATGVDEATIELTLVPRSGWVPFTFLKRGFLRYLRYSVSHDAAMAYHTCHGDLSPISISGLKLFFSAQGVVEEFGRMGVLRLVEVARVSSAALKELRRIVELETDSSEEKEREWVDWFEAFGTHIATNFYLGLHRFEQLRLVRDYNEGLSLDTPEESVPREIARFIAGERLLAADDLLSLQTRFVKHTEQINAVNLSGTEILHPVNLRQQVHELAVIAVDSSQLDTIVATHGGSGVTLTS</sequence>
<evidence type="ECO:0000256" key="2">
    <source>
        <dbReference type="ARBA" id="ARBA00023186"/>
    </source>
</evidence>
<dbReference type="PANTHER" id="PTHR12651:SF1">
    <property type="entry name" value="26S PROTEASOME NON-ATPASE REGULATORY SUBUNIT 9"/>
    <property type="match status" value="1"/>
</dbReference>
<feature type="region of interest" description="Disordered" evidence="4">
    <location>
        <begin position="103"/>
        <end position="122"/>
    </location>
</feature>
<dbReference type="SUPFAM" id="SSF50156">
    <property type="entry name" value="PDZ domain-like"/>
    <property type="match status" value="1"/>
</dbReference>
<dbReference type="AlphaFoldDB" id="A0A0E9NGL5"/>
<evidence type="ECO:0000256" key="4">
    <source>
        <dbReference type="SAM" id="MobiDB-lite"/>
    </source>
</evidence>
<reference evidence="7 8" key="3">
    <citation type="journal article" date="2015" name="Genome Announc.">
        <title>Draft Genome Sequence of the Archiascomycetous Yeast Saitoella complicata.</title>
        <authorList>
            <person name="Yamauchi K."/>
            <person name="Kondo S."/>
            <person name="Hamamoto M."/>
            <person name="Takahashi Y."/>
            <person name="Ogura Y."/>
            <person name="Hayashi T."/>
            <person name="Nishida H."/>
        </authorList>
    </citation>
    <scope>NUCLEOTIDE SEQUENCE [LARGE SCALE GENOMIC DNA]</scope>
    <source>
        <strain evidence="7 8">NRRL Y-17804</strain>
    </source>
</reference>
<dbReference type="Gene3D" id="6.10.140.1710">
    <property type="match status" value="1"/>
</dbReference>
<dbReference type="EMBL" id="BACD03000018">
    <property type="protein sequence ID" value="GAO48943.1"/>
    <property type="molecule type" value="Genomic_DNA"/>
</dbReference>
<keyword evidence="8" id="KW-1185">Reference proteome</keyword>
<comment type="caution">
    <text evidence="7">The sequence shown here is derived from an EMBL/GenBank/DDBJ whole genome shotgun (WGS) entry which is preliminary data.</text>
</comment>
<feature type="region of interest" description="Disordered" evidence="4">
    <location>
        <begin position="1"/>
        <end position="24"/>
    </location>
</feature>
<accession>A0A0E9NGL5</accession>
<organism evidence="7 8">
    <name type="scientific">Saitoella complicata (strain BCRC 22490 / CBS 7301 / JCM 7358 / NBRC 10748 / NRRL Y-17804)</name>
    <dbReference type="NCBI Taxonomy" id="698492"/>
    <lineage>
        <taxon>Eukaryota</taxon>
        <taxon>Fungi</taxon>
        <taxon>Dikarya</taxon>
        <taxon>Ascomycota</taxon>
        <taxon>Taphrinomycotina</taxon>
        <taxon>Taphrinomycotina incertae sedis</taxon>
        <taxon>Saitoella</taxon>
    </lineage>
</organism>
<dbReference type="Gene3D" id="2.30.42.10">
    <property type="match status" value="1"/>
</dbReference>
<dbReference type="Proteomes" id="UP000033140">
    <property type="component" value="Unassembled WGS sequence"/>
</dbReference>
<dbReference type="GO" id="GO:0005634">
    <property type="term" value="C:nucleus"/>
    <property type="evidence" value="ECO:0007669"/>
    <property type="project" value="TreeGrafter"/>
</dbReference>
<name>A0A0E9NGL5_SAICN</name>
<dbReference type="Pfam" id="PF17820">
    <property type="entry name" value="PDZ_6"/>
    <property type="match status" value="1"/>
</dbReference>
<keyword evidence="2" id="KW-0143">Chaperone</keyword>
<dbReference type="GO" id="GO:0005737">
    <property type="term" value="C:cytoplasm"/>
    <property type="evidence" value="ECO:0007669"/>
    <property type="project" value="TreeGrafter"/>
</dbReference>
<evidence type="ECO:0000259" key="6">
    <source>
        <dbReference type="Pfam" id="PF18265"/>
    </source>
</evidence>
<evidence type="ECO:0000313" key="8">
    <source>
        <dbReference type="Proteomes" id="UP000033140"/>
    </source>
</evidence>
<feature type="domain" description="Nas2 N-terminal" evidence="6">
    <location>
        <begin position="26"/>
        <end position="104"/>
    </location>
</feature>
<dbReference type="InterPro" id="IPR041489">
    <property type="entry name" value="PDZ_6"/>
</dbReference>
<comment type="similarity">
    <text evidence="1">Belongs to the proteasome subunit p27 family.</text>
</comment>
<dbReference type="InterPro" id="IPR040815">
    <property type="entry name" value="Nas2_N"/>
</dbReference>
<dbReference type="FunFam" id="2.30.42.10:FF:000107">
    <property type="entry name" value="26S proteasome non-ATPase regulatory subunit 9"/>
    <property type="match status" value="1"/>
</dbReference>
<evidence type="ECO:0000259" key="5">
    <source>
        <dbReference type="Pfam" id="PF17820"/>
    </source>
</evidence>
<evidence type="ECO:0000256" key="1">
    <source>
        <dbReference type="ARBA" id="ARBA00005256"/>
    </source>
</evidence>
<dbReference type="InterPro" id="IPR036034">
    <property type="entry name" value="PDZ_sf"/>
</dbReference>
<dbReference type="InterPro" id="IPR035269">
    <property type="entry name" value="PSMD9"/>
</dbReference>
<feature type="compositionally biased region" description="Low complexity" evidence="4">
    <location>
        <begin position="106"/>
        <end position="121"/>
    </location>
</feature>
<evidence type="ECO:0000313" key="7">
    <source>
        <dbReference type="EMBL" id="GAO48943.1"/>
    </source>
</evidence>
<reference evidence="7 8" key="2">
    <citation type="journal article" date="2014" name="J. Gen. Appl. Microbiol.">
        <title>The early diverging ascomycetous budding yeast Saitoella complicata has three histone deacetylases belonging to the Clr6, Hos2, and Rpd3 lineages.</title>
        <authorList>
            <person name="Nishida H."/>
            <person name="Matsumoto T."/>
            <person name="Kondo S."/>
            <person name="Hamamoto M."/>
            <person name="Yoshikawa H."/>
        </authorList>
    </citation>
    <scope>NUCLEOTIDE SEQUENCE [LARGE SCALE GENOMIC DNA]</scope>
    <source>
        <strain evidence="7 8">NRRL Y-17804</strain>
    </source>
</reference>
<dbReference type="STRING" id="698492.A0A0E9NGL5"/>
<evidence type="ECO:0000256" key="3">
    <source>
        <dbReference type="ARBA" id="ARBA00068021"/>
    </source>
</evidence>
<proteinExistence type="inferred from homology"/>
<feature type="compositionally biased region" description="Low complexity" evidence="4">
    <location>
        <begin position="10"/>
        <end position="23"/>
    </location>
</feature>